<evidence type="ECO:0000313" key="4">
    <source>
        <dbReference type="Proteomes" id="UP001175000"/>
    </source>
</evidence>
<organism evidence="3 4">
    <name type="scientific">Immersiella caudata</name>
    <dbReference type="NCBI Taxonomy" id="314043"/>
    <lineage>
        <taxon>Eukaryota</taxon>
        <taxon>Fungi</taxon>
        <taxon>Dikarya</taxon>
        <taxon>Ascomycota</taxon>
        <taxon>Pezizomycotina</taxon>
        <taxon>Sordariomycetes</taxon>
        <taxon>Sordariomycetidae</taxon>
        <taxon>Sordariales</taxon>
        <taxon>Lasiosphaeriaceae</taxon>
        <taxon>Immersiella</taxon>
    </lineage>
</organism>
<feature type="region of interest" description="Disordered" evidence="1">
    <location>
        <begin position="426"/>
        <end position="498"/>
    </location>
</feature>
<feature type="region of interest" description="Disordered" evidence="1">
    <location>
        <begin position="301"/>
        <end position="333"/>
    </location>
</feature>
<dbReference type="GO" id="GO:0008270">
    <property type="term" value="F:zinc ion binding"/>
    <property type="evidence" value="ECO:0007669"/>
    <property type="project" value="InterPro"/>
</dbReference>
<gene>
    <name evidence="3" type="ORF">B0T14DRAFT_521982</name>
</gene>
<evidence type="ECO:0000256" key="1">
    <source>
        <dbReference type="SAM" id="MobiDB-lite"/>
    </source>
</evidence>
<dbReference type="GO" id="GO:0045893">
    <property type="term" value="P:positive regulation of DNA-templated transcription"/>
    <property type="evidence" value="ECO:0007669"/>
    <property type="project" value="TreeGrafter"/>
</dbReference>
<reference evidence="3" key="1">
    <citation type="submission" date="2023-06" db="EMBL/GenBank/DDBJ databases">
        <title>Genome-scale phylogeny and comparative genomics of the fungal order Sordariales.</title>
        <authorList>
            <consortium name="Lawrence Berkeley National Laboratory"/>
            <person name="Hensen N."/>
            <person name="Bonometti L."/>
            <person name="Westerberg I."/>
            <person name="Brannstrom I.O."/>
            <person name="Guillou S."/>
            <person name="Cros-Aarteil S."/>
            <person name="Calhoun S."/>
            <person name="Haridas S."/>
            <person name="Kuo A."/>
            <person name="Mondo S."/>
            <person name="Pangilinan J."/>
            <person name="Riley R."/>
            <person name="Labutti K."/>
            <person name="Andreopoulos B."/>
            <person name="Lipzen A."/>
            <person name="Chen C."/>
            <person name="Yanf M."/>
            <person name="Daum C."/>
            <person name="Ng V."/>
            <person name="Clum A."/>
            <person name="Steindorff A."/>
            <person name="Ohm R."/>
            <person name="Martin F."/>
            <person name="Silar P."/>
            <person name="Natvig D."/>
            <person name="Lalanne C."/>
            <person name="Gautier V."/>
            <person name="Ament-Velasquez S.L."/>
            <person name="Kruys A."/>
            <person name="Hutchinson M.I."/>
            <person name="Powell A.J."/>
            <person name="Barry K."/>
            <person name="Miller A.N."/>
            <person name="Grigoriev I.V."/>
            <person name="Debuchy R."/>
            <person name="Gladieux P."/>
            <person name="Thoren M.H."/>
            <person name="Johannesson H."/>
        </authorList>
    </citation>
    <scope>NUCLEOTIDE SEQUENCE</scope>
    <source>
        <strain evidence="3">CBS 606.72</strain>
    </source>
</reference>
<accession>A0AA39WSC9</accession>
<dbReference type="InterPro" id="IPR039128">
    <property type="entry name" value="TRIP4-like"/>
</dbReference>
<feature type="compositionally biased region" description="Basic and acidic residues" evidence="1">
    <location>
        <begin position="301"/>
        <end position="317"/>
    </location>
</feature>
<feature type="region of interest" description="Disordered" evidence="1">
    <location>
        <begin position="122"/>
        <end position="207"/>
    </location>
</feature>
<protein>
    <submittedName>
        <fullName evidence="3">Zinc finger motif, C2HC5-type-domain-containing protein</fullName>
    </submittedName>
</protein>
<proteinExistence type="predicted"/>
<evidence type="ECO:0000313" key="3">
    <source>
        <dbReference type="EMBL" id="KAK0620703.1"/>
    </source>
</evidence>
<dbReference type="PANTHER" id="PTHR12963">
    <property type="entry name" value="THYROID RECEPTOR INTERACTING PROTEIN RELATED"/>
    <property type="match status" value="1"/>
</dbReference>
<dbReference type="Pfam" id="PF06221">
    <property type="entry name" value="zf-C2HC5"/>
    <property type="match status" value="1"/>
</dbReference>
<dbReference type="EMBL" id="JAULSU010000004">
    <property type="protein sequence ID" value="KAK0620703.1"/>
    <property type="molecule type" value="Genomic_DNA"/>
</dbReference>
<dbReference type="PANTHER" id="PTHR12963:SF4">
    <property type="entry name" value="ACTIVATING SIGNAL COINTEGRATOR 1"/>
    <property type="match status" value="1"/>
</dbReference>
<keyword evidence="4" id="KW-1185">Reference proteome</keyword>
<feature type="region of interest" description="Disordered" evidence="1">
    <location>
        <begin position="56"/>
        <end position="105"/>
    </location>
</feature>
<dbReference type="InterPro" id="IPR009349">
    <property type="entry name" value="TRIP4/RQT4_C2HC5_Znf"/>
</dbReference>
<dbReference type="GO" id="GO:0005634">
    <property type="term" value="C:nucleus"/>
    <property type="evidence" value="ECO:0007669"/>
    <property type="project" value="InterPro"/>
</dbReference>
<feature type="compositionally biased region" description="Low complexity" evidence="1">
    <location>
        <begin position="177"/>
        <end position="193"/>
    </location>
</feature>
<name>A0AA39WSC9_9PEZI</name>
<feature type="domain" description="TRIP4/RQT4 C2HC5-type zinc finger" evidence="2">
    <location>
        <begin position="243"/>
        <end position="294"/>
    </location>
</feature>
<dbReference type="GO" id="GO:0072344">
    <property type="term" value="P:rescue of stalled ribosome"/>
    <property type="evidence" value="ECO:0007669"/>
    <property type="project" value="InterPro"/>
</dbReference>
<comment type="caution">
    <text evidence="3">The sequence shown here is derived from an EMBL/GenBank/DDBJ whole genome shotgun (WGS) entry which is preliminary data.</text>
</comment>
<dbReference type="GO" id="GO:0180022">
    <property type="term" value="C:RQC-trigger complex"/>
    <property type="evidence" value="ECO:0007669"/>
    <property type="project" value="InterPro"/>
</dbReference>
<sequence>MSQAQLSRLLPLPDDELKQVLEYASTLSKTEAADHFTNLLGDSPAVVDFISSFNARRADPKAPSPAAPSSGPASEVEGVPRSNRGHKKKKAPAIHTPPPRQVAAFNVGPGAVYNKKDQLDDYISRKPGASTTSNAQPTPSRAPLLKSATPPPQPSKLPPSAAGTLVSDLGLKPKPRSNPTSRSSTPGPSSRNNANTTKVSITGGVPMKGASTALSDLDQAIRSLEITTNPTHASNSAAGIASRRCNCVAAQHPLLAAAPNCQSCGKVICIKEGLGPCTFCGEPLLSSSEVQDMIKELRAERGRERMAADREAHRRADVGGTPRPFTKPRGDPMSAAESKALEHRDRLLGFQAQNAQRTTIRDEVADFDVSVSGSMWASPEERALALKKQQKLLREMDWNALPEYEKRQQVVSIDITGRKVFKKMAKIERPKTPEDPATSSSTALRETDGNRGQGGAFSANPLMGGLIRPVYEKSGEDKLEGRKDQDKRWRKVQDDLEL</sequence>
<dbReference type="Proteomes" id="UP001175000">
    <property type="component" value="Unassembled WGS sequence"/>
</dbReference>
<evidence type="ECO:0000259" key="2">
    <source>
        <dbReference type="Pfam" id="PF06221"/>
    </source>
</evidence>
<feature type="compositionally biased region" description="Basic and acidic residues" evidence="1">
    <location>
        <begin position="470"/>
        <end position="498"/>
    </location>
</feature>
<dbReference type="AlphaFoldDB" id="A0AA39WSC9"/>
<feature type="compositionally biased region" description="Polar residues" evidence="1">
    <location>
        <begin position="129"/>
        <end position="139"/>
    </location>
</feature>
<feature type="compositionally biased region" description="Basic residues" evidence="1">
    <location>
        <begin position="83"/>
        <end position="92"/>
    </location>
</feature>